<dbReference type="PROSITE" id="PS51257">
    <property type="entry name" value="PROKAR_LIPOPROTEIN"/>
    <property type="match status" value="1"/>
</dbReference>
<dbReference type="KEGG" id="bmiy:RJ61_01085"/>
<organism evidence="1 2">
    <name type="scientific">Borrelia miyamotoi</name>
    <dbReference type="NCBI Taxonomy" id="47466"/>
    <lineage>
        <taxon>Bacteria</taxon>
        <taxon>Pseudomonadati</taxon>
        <taxon>Spirochaetota</taxon>
        <taxon>Spirochaetia</taxon>
        <taxon>Spirochaetales</taxon>
        <taxon>Borreliaceae</taxon>
        <taxon>Borrelia</taxon>
    </lineage>
</organism>
<accession>A0AAQ3AG48</accession>
<reference evidence="1" key="1">
    <citation type="submission" date="2022-12" db="EMBL/GenBank/DDBJ databases">
        <title>B. miyamotoi WGS.</title>
        <authorList>
            <person name="Kuleshov K.V."/>
            <person name="Hoornstra D."/>
            <person name="Hovius J.W."/>
            <person name="Platonov A.E."/>
            <person name="Telford S.R. III."/>
        </authorList>
    </citation>
    <scope>NUCLEOTIDE SEQUENCE</scope>
    <source>
        <strain evidence="1">410</strain>
    </source>
</reference>
<dbReference type="EMBL" id="CP114637">
    <property type="protein sequence ID" value="WAZ91116.1"/>
    <property type="molecule type" value="Genomic_DNA"/>
</dbReference>
<evidence type="ECO:0000313" key="2">
    <source>
        <dbReference type="Proteomes" id="UP001164544"/>
    </source>
</evidence>
<name>A0AAQ3AG48_9SPIR</name>
<gene>
    <name evidence="1" type="ORF">O5398_03180</name>
</gene>
<dbReference type="Proteomes" id="UP001164544">
    <property type="component" value="Chromosome"/>
</dbReference>
<dbReference type="RefSeq" id="WP_020954613.1">
    <property type="nucleotide sequence ID" value="NZ_CP010308.1"/>
</dbReference>
<evidence type="ECO:0000313" key="1">
    <source>
        <dbReference type="EMBL" id="WAZ91116.1"/>
    </source>
</evidence>
<dbReference type="AlphaFoldDB" id="A0AAQ3AG48"/>
<sequence>MLKQSTTRKVFMLMSSLVILIGCAKKTKKINFNDIDKSHAKTDGIIIQSVLSKEENELFEYKIRIPKIIDAKTKNNSLKAFNEEIESYANEIVKNLEIGAQNIKKDFNKPSLKIDYEIYHGYGIYTIIVNATQEINNTSITNYRSYYIKDNGDYIYNIDEIINVEESFPYFTQKIKEKVSKTQLSELLFDLQQSVIYFEDKKIIIKFPIYVFNLDDTGNIDNIFEFSEEEATKYIKKDKTKHK</sequence>
<proteinExistence type="predicted"/>
<protein>
    <submittedName>
        <fullName evidence="1">Uncharacterized protein</fullName>
    </submittedName>
</protein>